<evidence type="ECO:0000313" key="1">
    <source>
        <dbReference type="EMBL" id="QAS80185.1"/>
    </source>
</evidence>
<dbReference type="KEGG" id="rad:CO657_19845"/>
<gene>
    <name evidence="1" type="ORF">CO657_19845</name>
</gene>
<organism evidence="1 2">
    <name type="scientific">Rhizobium acidisoli</name>
    <dbReference type="NCBI Taxonomy" id="1538158"/>
    <lineage>
        <taxon>Bacteria</taxon>
        <taxon>Pseudomonadati</taxon>
        <taxon>Pseudomonadota</taxon>
        <taxon>Alphaproteobacteria</taxon>
        <taxon>Hyphomicrobiales</taxon>
        <taxon>Rhizobiaceae</taxon>
        <taxon>Rhizobium/Agrobacterium group</taxon>
        <taxon>Rhizobium</taxon>
    </lineage>
</organism>
<dbReference type="Proteomes" id="UP000220927">
    <property type="component" value="Chromosome"/>
</dbReference>
<dbReference type="RefSeq" id="WP_054182310.1">
    <property type="nucleotide sequence ID" value="NZ_CP034998.1"/>
</dbReference>
<protein>
    <submittedName>
        <fullName evidence="1">Uncharacterized protein</fullName>
    </submittedName>
</protein>
<proteinExistence type="predicted"/>
<accession>A0AAE5TYU1</accession>
<name>A0AAE5TYU1_9HYPH</name>
<evidence type="ECO:0000313" key="2">
    <source>
        <dbReference type="Proteomes" id="UP000220927"/>
    </source>
</evidence>
<sequence length="107" mass="11984">MRASSNEAKTLIDFDVFRDAYHRGEKVNYQSPDGTCEIRPLYGLEMSSISQLQLALKYTHALLQSTETGDREGIAEWQDELEVLGLHTDNPSVRKICEGVIGAVLSR</sequence>
<keyword evidence="2" id="KW-1185">Reference proteome</keyword>
<dbReference type="EMBL" id="CP034998">
    <property type="protein sequence ID" value="QAS80185.1"/>
    <property type="molecule type" value="Genomic_DNA"/>
</dbReference>
<reference evidence="1 2" key="1">
    <citation type="submission" date="2019-01" db="EMBL/GenBank/DDBJ databases">
        <title>Genomic insights into the origins and evolution of symbiotic genes in the Phaseolus vulgaris microsymbionts.</title>
        <authorList>
            <person name="Tong W."/>
        </authorList>
    </citation>
    <scope>NUCLEOTIDE SEQUENCE [LARGE SCALE GENOMIC DNA]</scope>
    <source>
        <strain evidence="1 2">FH23</strain>
    </source>
</reference>
<dbReference type="AlphaFoldDB" id="A0AAE5TYU1"/>